<organism evidence="2 3">
    <name type="scientific">Onychostoma macrolepis</name>
    <dbReference type="NCBI Taxonomy" id="369639"/>
    <lineage>
        <taxon>Eukaryota</taxon>
        <taxon>Metazoa</taxon>
        <taxon>Chordata</taxon>
        <taxon>Craniata</taxon>
        <taxon>Vertebrata</taxon>
        <taxon>Euteleostomi</taxon>
        <taxon>Actinopterygii</taxon>
        <taxon>Neopterygii</taxon>
        <taxon>Teleostei</taxon>
        <taxon>Ostariophysi</taxon>
        <taxon>Cypriniformes</taxon>
        <taxon>Cyprinidae</taxon>
        <taxon>Acrossocheilinae</taxon>
        <taxon>Onychostoma</taxon>
    </lineage>
</organism>
<sequence length="248" mass="27856">MSVQTFSFPVPETRFFQAGQQVFKFKIRRGDMSSVHEEEMLYGELVSEELENAVRAVLANLDGLHPFTTQHFNIFPYKSKWEQVSKMKFVKEGVKLSPYPFLITLYVEYREPAFPYAAVKNTNAWNTPEKLSILKSPQCASEPMRTDQTTAMDHPEEGTMNQHKNNKQTPECYIQESPSSANGAEEIVCGSEIHADSHVTCLPAPDVHDAAPEGPDPNSTTGQNTGIITRMASSLFPFSLFFRKSPAN</sequence>
<dbReference type="OrthoDB" id="6162963at2759"/>
<dbReference type="PANTHER" id="PTHR35824">
    <property type="entry name" value="MEMBRANE-ANCHORED JUNCTION PROTEIN MAJIN"/>
    <property type="match status" value="1"/>
</dbReference>
<evidence type="ECO:0000313" key="3">
    <source>
        <dbReference type="Proteomes" id="UP000579812"/>
    </source>
</evidence>
<evidence type="ECO:0000313" key="2">
    <source>
        <dbReference type="EMBL" id="KAF4111266.1"/>
    </source>
</evidence>
<dbReference type="InterPro" id="IPR027816">
    <property type="entry name" value="MAJIN"/>
</dbReference>
<dbReference type="Proteomes" id="UP000579812">
    <property type="component" value="Unassembled WGS sequence"/>
</dbReference>
<dbReference type="GO" id="GO:0003677">
    <property type="term" value="F:DNA binding"/>
    <property type="evidence" value="ECO:0007669"/>
    <property type="project" value="InterPro"/>
</dbReference>
<dbReference type="GO" id="GO:0005637">
    <property type="term" value="C:nuclear inner membrane"/>
    <property type="evidence" value="ECO:0007669"/>
    <property type="project" value="TreeGrafter"/>
</dbReference>
<keyword evidence="3" id="KW-1185">Reference proteome</keyword>
<dbReference type="EMBL" id="JAAMOB010000007">
    <property type="protein sequence ID" value="KAF4111266.1"/>
    <property type="molecule type" value="Genomic_DNA"/>
</dbReference>
<dbReference type="PANTHER" id="PTHR35824:SF1">
    <property type="entry name" value="MEMBRANE-ANCHORED JUNCTION PROTEIN"/>
    <property type="match status" value="1"/>
</dbReference>
<dbReference type="GO" id="GO:0070197">
    <property type="term" value="P:meiotic attachment of telomere to nuclear envelope"/>
    <property type="evidence" value="ECO:0007669"/>
    <property type="project" value="TreeGrafter"/>
</dbReference>
<accession>A0A7J6CVC8</accession>
<evidence type="ECO:0000256" key="1">
    <source>
        <dbReference type="SAM" id="MobiDB-lite"/>
    </source>
</evidence>
<proteinExistence type="predicted"/>
<name>A0A7J6CVC8_9TELE</name>
<dbReference type="GO" id="GO:0007129">
    <property type="term" value="P:homologous chromosome pairing at meiosis"/>
    <property type="evidence" value="ECO:0007669"/>
    <property type="project" value="TreeGrafter"/>
</dbReference>
<gene>
    <name evidence="2" type="ORF">G5714_008297</name>
</gene>
<evidence type="ECO:0008006" key="4">
    <source>
        <dbReference type="Google" id="ProtNLM"/>
    </source>
</evidence>
<feature type="region of interest" description="Disordered" evidence="1">
    <location>
        <begin position="202"/>
        <end position="225"/>
    </location>
</feature>
<comment type="caution">
    <text evidence="2">The sequence shown here is derived from an EMBL/GenBank/DDBJ whole genome shotgun (WGS) entry which is preliminary data.</text>
</comment>
<dbReference type="AlphaFoldDB" id="A0A7J6CVC8"/>
<protein>
    <recommendedName>
        <fullName evidence="4">Membrane-anchored junction protein</fullName>
    </recommendedName>
</protein>
<reference evidence="2 3" key="1">
    <citation type="submission" date="2020-04" db="EMBL/GenBank/DDBJ databases">
        <title>Chromosome-level genome assembly of a cyprinid fish Onychostoma macrolepis by integration of Nanopore Sequencing, Bionano and Hi-C technology.</title>
        <authorList>
            <person name="Wang D."/>
        </authorList>
    </citation>
    <scope>NUCLEOTIDE SEQUENCE [LARGE SCALE GENOMIC DNA]</scope>
    <source>
        <strain evidence="2">SWU-2019</strain>
        <tissue evidence="2">Muscle</tissue>
    </source>
</reference>
<dbReference type="Pfam" id="PF15077">
    <property type="entry name" value="MAJIN"/>
    <property type="match status" value="1"/>
</dbReference>